<evidence type="ECO:0000313" key="4">
    <source>
        <dbReference type="Proteomes" id="UP001501585"/>
    </source>
</evidence>
<dbReference type="EMBL" id="BAAAPC010000014">
    <property type="protein sequence ID" value="GAA2003857.1"/>
    <property type="molecule type" value="Genomic_DNA"/>
</dbReference>
<evidence type="ECO:0000259" key="2">
    <source>
        <dbReference type="Pfam" id="PF00296"/>
    </source>
</evidence>
<accession>A0ABN2TB16</accession>
<dbReference type="RefSeq" id="WP_344163629.1">
    <property type="nucleotide sequence ID" value="NZ_BAAAPC010000014.1"/>
</dbReference>
<evidence type="ECO:0000256" key="1">
    <source>
        <dbReference type="ARBA" id="ARBA00023002"/>
    </source>
</evidence>
<dbReference type="Gene3D" id="3.20.20.30">
    <property type="entry name" value="Luciferase-like domain"/>
    <property type="match status" value="1"/>
</dbReference>
<proteinExistence type="predicted"/>
<dbReference type="InterPro" id="IPR011251">
    <property type="entry name" value="Luciferase-like_dom"/>
</dbReference>
<gene>
    <name evidence="3" type="ORF">GCM10009799_33770</name>
</gene>
<sequence length="327" mass="35142">MTSSLSDLSVLFPDQPLSPNYVCAFAELVKNTRARRLWLGQSLRVETHQMLAYLAGAGLDVPVGTSVTLMPLRHPYEAGIQARSVAALTGQPTVAGFGASTPAFVRAMRGEPYSSPRTAAREYLSIVRDVVEGRTPDRRGEYHVLSSMPVHPLEHPPVEIGAGVLRPGMARTAGEVADVAITWMTPPDYVRDILVPALKAGAAGKHPPPRVATVVHAAVDRPGRNLEDMAHTAAWRHLRAEHYTDMLRQAGVMAYADDPEAGAREILRHGVFVTGSPEEIANELARYRRSGVDEVIVNPAGVLFTEGLEASLVDLAEILAAAGGLDD</sequence>
<dbReference type="Proteomes" id="UP001501585">
    <property type="component" value="Unassembled WGS sequence"/>
</dbReference>
<reference evidence="3 4" key="1">
    <citation type="journal article" date="2019" name="Int. J. Syst. Evol. Microbiol.">
        <title>The Global Catalogue of Microorganisms (GCM) 10K type strain sequencing project: providing services to taxonomists for standard genome sequencing and annotation.</title>
        <authorList>
            <consortium name="The Broad Institute Genomics Platform"/>
            <consortium name="The Broad Institute Genome Sequencing Center for Infectious Disease"/>
            <person name="Wu L."/>
            <person name="Ma J."/>
        </authorList>
    </citation>
    <scope>NUCLEOTIDE SEQUENCE [LARGE SCALE GENOMIC DNA]</scope>
    <source>
        <strain evidence="3 4">JCM 15313</strain>
    </source>
</reference>
<dbReference type="InterPro" id="IPR036661">
    <property type="entry name" value="Luciferase-like_sf"/>
</dbReference>
<dbReference type="PANTHER" id="PTHR43244:SF1">
    <property type="entry name" value="5,10-METHYLENETETRAHYDROMETHANOPTERIN REDUCTASE"/>
    <property type="match status" value="1"/>
</dbReference>
<dbReference type="Pfam" id="PF00296">
    <property type="entry name" value="Bac_luciferase"/>
    <property type="match status" value="1"/>
</dbReference>
<dbReference type="InterPro" id="IPR050564">
    <property type="entry name" value="F420-G6PD/mer"/>
</dbReference>
<dbReference type="SUPFAM" id="SSF51679">
    <property type="entry name" value="Bacterial luciferase-like"/>
    <property type="match status" value="1"/>
</dbReference>
<dbReference type="CDD" id="cd01097">
    <property type="entry name" value="Tetrahydromethanopterin_reductase"/>
    <property type="match status" value="1"/>
</dbReference>
<keyword evidence="4" id="KW-1185">Reference proteome</keyword>
<evidence type="ECO:0000313" key="3">
    <source>
        <dbReference type="EMBL" id="GAA2003857.1"/>
    </source>
</evidence>
<protein>
    <submittedName>
        <fullName evidence="3">LLM class F420-dependent oxidoreductase</fullName>
    </submittedName>
</protein>
<dbReference type="PANTHER" id="PTHR43244">
    <property type="match status" value="1"/>
</dbReference>
<keyword evidence="1" id="KW-0560">Oxidoreductase</keyword>
<comment type="caution">
    <text evidence="3">The sequence shown here is derived from an EMBL/GenBank/DDBJ whole genome shotgun (WGS) entry which is preliminary data.</text>
</comment>
<organism evidence="3 4">
    <name type="scientific">Nocardiopsis rhodophaea</name>
    <dbReference type="NCBI Taxonomy" id="280238"/>
    <lineage>
        <taxon>Bacteria</taxon>
        <taxon>Bacillati</taxon>
        <taxon>Actinomycetota</taxon>
        <taxon>Actinomycetes</taxon>
        <taxon>Streptosporangiales</taxon>
        <taxon>Nocardiopsidaceae</taxon>
        <taxon>Nocardiopsis</taxon>
    </lineage>
</organism>
<feature type="domain" description="Luciferase-like" evidence="2">
    <location>
        <begin position="18"/>
        <end position="294"/>
    </location>
</feature>
<name>A0ABN2TB16_9ACTN</name>